<evidence type="ECO:0000313" key="1">
    <source>
        <dbReference type="EMBL" id="MBW0524712.1"/>
    </source>
</evidence>
<comment type="caution">
    <text evidence="1">The sequence shown here is derived from an EMBL/GenBank/DDBJ whole genome shotgun (WGS) entry which is preliminary data.</text>
</comment>
<evidence type="ECO:0008006" key="3">
    <source>
        <dbReference type="Google" id="ProtNLM"/>
    </source>
</evidence>
<dbReference type="Gene3D" id="3.60.10.10">
    <property type="entry name" value="Endonuclease/exonuclease/phosphatase"/>
    <property type="match status" value="1"/>
</dbReference>
<reference evidence="1" key="1">
    <citation type="submission" date="2021-03" db="EMBL/GenBank/DDBJ databases">
        <title>Draft genome sequence of rust myrtle Austropuccinia psidii MF-1, a brazilian biotype.</title>
        <authorList>
            <person name="Quecine M.C."/>
            <person name="Pachon D.M.R."/>
            <person name="Bonatelli M.L."/>
            <person name="Correr F.H."/>
            <person name="Franceschini L.M."/>
            <person name="Leite T.F."/>
            <person name="Margarido G.R.A."/>
            <person name="Almeida C.A."/>
            <person name="Ferrarezi J.A."/>
            <person name="Labate C.A."/>
        </authorList>
    </citation>
    <scope>NUCLEOTIDE SEQUENCE</scope>
    <source>
        <strain evidence="1">MF-1</strain>
    </source>
</reference>
<name>A0A9Q3I2B0_9BASI</name>
<keyword evidence="2" id="KW-1185">Reference proteome</keyword>
<dbReference type="AlphaFoldDB" id="A0A9Q3I2B0"/>
<organism evidence="1 2">
    <name type="scientific">Austropuccinia psidii MF-1</name>
    <dbReference type="NCBI Taxonomy" id="1389203"/>
    <lineage>
        <taxon>Eukaryota</taxon>
        <taxon>Fungi</taxon>
        <taxon>Dikarya</taxon>
        <taxon>Basidiomycota</taxon>
        <taxon>Pucciniomycotina</taxon>
        <taxon>Pucciniomycetes</taxon>
        <taxon>Pucciniales</taxon>
        <taxon>Sphaerophragmiaceae</taxon>
        <taxon>Austropuccinia</taxon>
    </lineage>
</organism>
<gene>
    <name evidence="1" type="ORF">O181_064427</name>
</gene>
<proteinExistence type="predicted"/>
<accession>A0A9Q3I2B0</accession>
<dbReference type="EMBL" id="AVOT02031238">
    <property type="protein sequence ID" value="MBW0524712.1"/>
    <property type="molecule type" value="Genomic_DNA"/>
</dbReference>
<evidence type="ECO:0000313" key="2">
    <source>
        <dbReference type="Proteomes" id="UP000765509"/>
    </source>
</evidence>
<sequence length="153" mass="17745">MFQLPKDRAPSLLMQRKPNLHKMWMNTSTTGLQRSEREVGRPTAIDLTWANHKTQSLIPAAQVQLNNHSSDHCPIITRLTLPSPEKHLSVQLKDLENTPFLPYLQQNLPKETPTASLIETNTQEISTEMTFAYNDQRRWVTTNRARSKAWWNK</sequence>
<dbReference type="InterPro" id="IPR036691">
    <property type="entry name" value="Endo/exonu/phosph_ase_sf"/>
</dbReference>
<protein>
    <recommendedName>
        <fullName evidence="3">Endonuclease/exonuclease/phosphatase domain-containing protein</fullName>
    </recommendedName>
</protein>
<dbReference type="Proteomes" id="UP000765509">
    <property type="component" value="Unassembled WGS sequence"/>
</dbReference>